<dbReference type="WBParaSite" id="Hba_05159">
    <property type="protein sequence ID" value="Hba_05159"/>
    <property type="gene ID" value="Hba_05159"/>
</dbReference>
<organism evidence="1 2">
    <name type="scientific">Heterorhabditis bacteriophora</name>
    <name type="common">Entomopathogenic nematode worm</name>
    <dbReference type="NCBI Taxonomy" id="37862"/>
    <lineage>
        <taxon>Eukaryota</taxon>
        <taxon>Metazoa</taxon>
        <taxon>Ecdysozoa</taxon>
        <taxon>Nematoda</taxon>
        <taxon>Chromadorea</taxon>
        <taxon>Rhabditida</taxon>
        <taxon>Rhabditina</taxon>
        <taxon>Rhabditomorpha</taxon>
        <taxon>Strongyloidea</taxon>
        <taxon>Heterorhabditidae</taxon>
        <taxon>Heterorhabditis</taxon>
    </lineage>
</organism>
<reference evidence="2" key="1">
    <citation type="submission" date="2016-11" db="UniProtKB">
        <authorList>
            <consortium name="WormBaseParasite"/>
        </authorList>
    </citation>
    <scope>IDENTIFICATION</scope>
</reference>
<keyword evidence="1" id="KW-1185">Reference proteome</keyword>
<evidence type="ECO:0000313" key="2">
    <source>
        <dbReference type="WBParaSite" id="Hba_05159"/>
    </source>
</evidence>
<name>A0A1I7WJL8_HETBA</name>
<accession>A0A1I7WJL8</accession>
<evidence type="ECO:0000313" key="1">
    <source>
        <dbReference type="Proteomes" id="UP000095283"/>
    </source>
</evidence>
<dbReference type="Proteomes" id="UP000095283">
    <property type="component" value="Unplaced"/>
</dbReference>
<protein>
    <submittedName>
        <fullName evidence="2">Uncharacterized protein</fullName>
    </submittedName>
</protein>
<dbReference type="AlphaFoldDB" id="A0A1I7WJL8"/>
<proteinExistence type="predicted"/>
<sequence length="33" mass="3924">MKENSKNRMSKYPQIIFKLTSLGSFFILMKNNN</sequence>